<keyword evidence="2" id="KW-1185">Reference proteome</keyword>
<dbReference type="InterPro" id="IPR025578">
    <property type="entry name" value="DUF4359"/>
</dbReference>
<accession>A0A1Z4JKK2</accession>
<reference evidence="1 2" key="1">
    <citation type="submission" date="2017-06" db="EMBL/GenBank/DDBJ databases">
        <title>Genome sequencing of cyanobaciteial culture collection at National Institute for Environmental Studies (NIES).</title>
        <authorList>
            <person name="Hirose Y."/>
            <person name="Shimura Y."/>
            <person name="Fujisawa T."/>
            <person name="Nakamura Y."/>
            <person name="Kawachi M."/>
        </authorList>
    </citation>
    <scope>NUCLEOTIDE SEQUENCE [LARGE SCALE GENOMIC DNA]</scope>
    <source>
        <strain evidence="1 2">NIES-2135</strain>
    </source>
</reference>
<evidence type="ECO:0008006" key="3">
    <source>
        <dbReference type="Google" id="ProtNLM"/>
    </source>
</evidence>
<gene>
    <name evidence="1" type="ORF">NIES2135_41460</name>
</gene>
<proteinExistence type="predicted"/>
<evidence type="ECO:0000313" key="1">
    <source>
        <dbReference type="EMBL" id="BAY57282.1"/>
    </source>
</evidence>
<evidence type="ECO:0000313" key="2">
    <source>
        <dbReference type="Proteomes" id="UP000217895"/>
    </source>
</evidence>
<dbReference type="Proteomes" id="UP000217895">
    <property type="component" value="Chromosome"/>
</dbReference>
<name>A0A1Z4JKK2_LEPBY</name>
<organism evidence="1 2">
    <name type="scientific">Leptolyngbya boryana NIES-2135</name>
    <dbReference type="NCBI Taxonomy" id="1973484"/>
    <lineage>
        <taxon>Bacteria</taxon>
        <taxon>Bacillati</taxon>
        <taxon>Cyanobacteriota</taxon>
        <taxon>Cyanophyceae</taxon>
        <taxon>Leptolyngbyales</taxon>
        <taxon>Leptolyngbyaceae</taxon>
        <taxon>Leptolyngbya group</taxon>
        <taxon>Leptolyngbya</taxon>
    </lineage>
</organism>
<dbReference type="EMBL" id="AP018203">
    <property type="protein sequence ID" value="BAY57282.1"/>
    <property type="molecule type" value="Genomic_DNA"/>
</dbReference>
<sequence>MKSSQILLGTVGLAMLGGAGFMALTNPDEAAFGEFALQQIKAEGCQKVPQIIREQCPQFVQDNQAQVKKLILQSTDRQNFGLFSIYRTNLSTRSIVPNLPIFLDLPAFQLETVGMFGKFYIYQAEQSRTP</sequence>
<dbReference type="Pfam" id="PF14271">
    <property type="entry name" value="DUF4359"/>
    <property type="match status" value="1"/>
</dbReference>
<protein>
    <recommendedName>
        <fullName evidence="3">DUF4359 domain-containing protein</fullName>
    </recommendedName>
</protein>
<dbReference type="AlphaFoldDB" id="A0A1Z4JKK2"/>